<keyword evidence="5 7" id="KW-0274">FAD</keyword>
<dbReference type="GO" id="GO:0003884">
    <property type="term" value="F:D-amino-acid oxidase activity"/>
    <property type="evidence" value="ECO:0007669"/>
    <property type="project" value="InterPro"/>
</dbReference>
<comment type="caution">
    <text evidence="9">The sequence shown here is derived from an EMBL/GenBank/DDBJ whole genome shotgun (WGS) entry which is preliminary data.</text>
</comment>
<dbReference type="GO" id="GO:0005782">
    <property type="term" value="C:peroxisomal matrix"/>
    <property type="evidence" value="ECO:0007669"/>
    <property type="project" value="UniProtKB-SubCell"/>
</dbReference>
<protein>
    <recommendedName>
        <fullName evidence="8">FAD dependent oxidoreductase domain-containing protein</fullName>
    </recommendedName>
</protein>
<evidence type="ECO:0000313" key="9">
    <source>
        <dbReference type="EMBL" id="CAK1542367.1"/>
    </source>
</evidence>
<dbReference type="GO" id="GO:0019478">
    <property type="term" value="P:D-amino acid catabolic process"/>
    <property type="evidence" value="ECO:0007669"/>
    <property type="project" value="TreeGrafter"/>
</dbReference>
<accession>A0AAV1J0I6</accession>
<proteinExistence type="inferred from homology"/>
<dbReference type="Proteomes" id="UP001497472">
    <property type="component" value="Unassembled WGS sequence"/>
</dbReference>
<feature type="binding site" evidence="7">
    <location>
        <position position="222"/>
    </location>
    <ligand>
        <name>D-dopa</name>
        <dbReference type="ChEBI" id="CHEBI:149689"/>
    </ligand>
</feature>
<evidence type="ECO:0000256" key="6">
    <source>
        <dbReference type="ARBA" id="ARBA00023002"/>
    </source>
</evidence>
<dbReference type="SUPFAM" id="SSF54373">
    <property type="entry name" value="FAD-linked reductases, C-terminal domain"/>
    <property type="match status" value="1"/>
</dbReference>
<feature type="binding site" evidence="7">
    <location>
        <position position="303"/>
    </location>
    <ligand>
        <name>D-dopa</name>
        <dbReference type="ChEBI" id="CHEBI:149689"/>
    </ligand>
</feature>
<dbReference type="PANTHER" id="PTHR11530:SF11">
    <property type="entry name" value="D-ASPARTATE OXIDASE"/>
    <property type="match status" value="1"/>
</dbReference>
<dbReference type="Gene3D" id="3.30.9.10">
    <property type="entry name" value="D-Amino Acid Oxidase, subunit A, domain 2"/>
    <property type="match status" value="1"/>
</dbReference>
<comment type="similarity">
    <text evidence="3">Belongs to the DAMOX/DASOX family.</text>
</comment>
<dbReference type="PIRSF" id="PIRSF000189">
    <property type="entry name" value="D-aa_oxidase"/>
    <property type="match status" value="1"/>
</dbReference>
<evidence type="ECO:0000256" key="2">
    <source>
        <dbReference type="ARBA" id="ARBA00004253"/>
    </source>
</evidence>
<dbReference type="SUPFAM" id="SSF51971">
    <property type="entry name" value="Nucleotide-binding domain"/>
    <property type="match status" value="1"/>
</dbReference>
<evidence type="ECO:0000256" key="7">
    <source>
        <dbReference type="PIRSR" id="PIRSR000189-1"/>
    </source>
</evidence>
<organism evidence="9 10">
    <name type="scientific">Leptosia nina</name>
    <dbReference type="NCBI Taxonomy" id="320188"/>
    <lineage>
        <taxon>Eukaryota</taxon>
        <taxon>Metazoa</taxon>
        <taxon>Ecdysozoa</taxon>
        <taxon>Arthropoda</taxon>
        <taxon>Hexapoda</taxon>
        <taxon>Insecta</taxon>
        <taxon>Pterygota</taxon>
        <taxon>Neoptera</taxon>
        <taxon>Endopterygota</taxon>
        <taxon>Lepidoptera</taxon>
        <taxon>Glossata</taxon>
        <taxon>Ditrysia</taxon>
        <taxon>Papilionoidea</taxon>
        <taxon>Pieridae</taxon>
        <taxon>Pierinae</taxon>
        <taxon>Leptosia</taxon>
    </lineage>
</organism>
<evidence type="ECO:0000259" key="8">
    <source>
        <dbReference type="Pfam" id="PF01266"/>
    </source>
</evidence>
<evidence type="ECO:0000256" key="1">
    <source>
        <dbReference type="ARBA" id="ARBA00001974"/>
    </source>
</evidence>
<dbReference type="Gene3D" id="3.40.50.720">
    <property type="entry name" value="NAD(P)-binding Rossmann-like Domain"/>
    <property type="match status" value="1"/>
</dbReference>
<evidence type="ECO:0000256" key="3">
    <source>
        <dbReference type="ARBA" id="ARBA00006730"/>
    </source>
</evidence>
<dbReference type="GO" id="GO:0071949">
    <property type="term" value="F:FAD binding"/>
    <property type="evidence" value="ECO:0007669"/>
    <property type="project" value="InterPro"/>
</dbReference>
<evidence type="ECO:0000256" key="4">
    <source>
        <dbReference type="ARBA" id="ARBA00022630"/>
    </source>
</evidence>
<keyword evidence="10" id="KW-1185">Reference proteome</keyword>
<keyword evidence="4" id="KW-0285">Flavoprotein</keyword>
<gene>
    <name evidence="9" type="ORF">LNINA_LOCUS2270</name>
</gene>
<comment type="subcellular location">
    <subcellularLocation>
        <location evidence="2">Peroxisome matrix</location>
    </subcellularLocation>
</comment>
<name>A0AAV1J0I6_9NEOP</name>
<dbReference type="InterPro" id="IPR006076">
    <property type="entry name" value="FAD-dep_OxRdtase"/>
</dbReference>
<dbReference type="AlphaFoldDB" id="A0AAV1J0I6"/>
<feature type="binding site" evidence="7">
    <location>
        <begin position="302"/>
        <end position="307"/>
    </location>
    <ligand>
        <name>FAD</name>
        <dbReference type="ChEBI" id="CHEBI:57692"/>
    </ligand>
</feature>
<feature type="domain" description="FAD dependent oxidoreductase" evidence="8">
    <location>
        <begin position="2"/>
        <end position="316"/>
    </location>
</feature>
<feature type="binding site" evidence="7">
    <location>
        <position position="164"/>
    </location>
    <ligand>
        <name>FAD</name>
        <dbReference type="ChEBI" id="CHEBI:57692"/>
    </ligand>
</feature>
<feature type="binding site" evidence="7">
    <location>
        <position position="182"/>
    </location>
    <ligand>
        <name>FAD</name>
        <dbReference type="ChEBI" id="CHEBI:57692"/>
    </ligand>
</feature>
<reference evidence="9 10" key="1">
    <citation type="submission" date="2023-11" db="EMBL/GenBank/DDBJ databases">
        <authorList>
            <person name="Okamura Y."/>
        </authorList>
    </citation>
    <scope>NUCLEOTIDE SEQUENCE [LARGE SCALE GENOMIC DNA]</scope>
</reference>
<evidence type="ECO:0000256" key="5">
    <source>
        <dbReference type="ARBA" id="ARBA00022827"/>
    </source>
</evidence>
<keyword evidence="6" id="KW-0560">Oxidoreductase</keyword>
<evidence type="ECO:0000313" key="10">
    <source>
        <dbReference type="Proteomes" id="UP001497472"/>
    </source>
</evidence>
<dbReference type="Pfam" id="PF01266">
    <property type="entry name" value="DAO"/>
    <property type="match status" value="1"/>
</dbReference>
<feature type="binding site" evidence="7">
    <location>
        <position position="277"/>
    </location>
    <ligand>
        <name>D-dopa</name>
        <dbReference type="ChEBI" id="CHEBI:149689"/>
    </ligand>
</feature>
<dbReference type="InterPro" id="IPR023209">
    <property type="entry name" value="DAO"/>
</dbReference>
<comment type="cofactor">
    <cofactor evidence="1 7">
        <name>FAD</name>
        <dbReference type="ChEBI" id="CHEBI:57692"/>
    </cofactor>
</comment>
<dbReference type="PANTHER" id="PTHR11530">
    <property type="entry name" value="D-AMINO ACID OXIDASE"/>
    <property type="match status" value="1"/>
</dbReference>
<dbReference type="EMBL" id="CAVLEF010000003">
    <property type="protein sequence ID" value="CAK1542367.1"/>
    <property type="molecule type" value="Genomic_DNA"/>
</dbReference>
<sequence length="332" mass="37551">MKIIVLGAGINGITCTLKIKEKYPNYDVTLIGAQFSPKTTGDGSGGLWYPYLCGTTPEYLIRKWGLETYELLLKLWREGGYGISLQPIYVMYRKEPKPAPEWTKKVFGYTEFDRRQLDYFNNLFCVNYVAGNTFNTFVVNPSTLINRFEQQLDDLKVKRVQGSVKSLRNPFLSNYDVVVNCTGLGAREIVPDDRVIPIRGQILKVDAPWVFHTIQDINTGHYIIPNDTFCVMGGTGQTNNFSTAVDDKDTDFIVKGCYTMIPTLKSAKTLSYFVGLRPGRDEIRIEAEKINGKTYIHNYGHGGSGFTLFWGCGNTVLQLLEKYTMINKTSKL</sequence>